<dbReference type="SUPFAM" id="SSF55073">
    <property type="entry name" value="Nucleotide cyclase"/>
    <property type="match status" value="1"/>
</dbReference>
<dbReference type="PROSITE" id="PS50924">
    <property type="entry name" value="MHYT"/>
    <property type="match status" value="1"/>
</dbReference>
<proteinExistence type="predicted"/>
<dbReference type="PANTHER" id="PTHR46663">
    <property type="entry name" value="DIGUANYLATE CYCLASE DGCT-RELATED"/>
    <property type="match status" value="1"/>
</dbReference>
<dbReference type="PANTHER" id="PTHR46663:SF3">
    <property type="entry name" value="SLL0267 PROTEIN"/>
    <property type="match status" value="1"/>
</dbReference>
<feature type="transmembrane region" description="Helical" evidence="2">
    <location>
        <begin position="139"/>
        <end position="160"/>
    </location>
</feature>
<evidence type="ECO:0000256" key="1">
    <source>
        <dbReference type="ARBA" id="ARBA00001946"/>
    </source>
</evidence>
<feature type="transmembrane region" description="Helical" evidence="2">
    <location>
        <begin position="216"/>
        <end position="238"/>
    </location>
</feature>
<sequence length="430" mass="45797">MTGTYNPEFVALSLIVAIFASYTALELAGRVSQKQGRSSGIWLLGGAFAMGTGIWSMHFIGMLAFHLPIPVAYDTAITTLSLLIAILVSGLALYVASRETMSGPRLAASALLMGGGIAAMHYTGMAAMRMFPAISYQPFTFIASIIIAVLASFVALWIAFQLRHQSFGVAMLLKVGSAVVMGGAISGMHYTGMAAAHFAPGSYCRAAVSTGMSTTALALIIGIATFFILTIALGVSALDAHFAKKLATALQATNEQLSTLALYDSLTGLPNRMLLDDRMGEAASRAERSKAHFALLFVDLDRFKPVNDSFGHRIGDLLLKSVAERLIGCVRASDTVARTGGDEFVVVLSGIGDPKDAAMVSSKILDELSRPFFIEDCELDISGSIGISIYPNDGRDINTLKINADLAMYQAKRSGRNNYRFFSPDMAIPS</sequence>
<dbReference type="InterPro" id="IPR005330">
    <property type="entry name" value="MHYT_dom"/>
</dbReference>
<dbReference type="InterPro" id="IPR052163">
    <property type="entry name" value="DGC-Regulatory_Protein"/>
</dbReference>
<organism evidence="5 6">
    <name type="scientific">Solimonas terrae</name>
    <dbReference type="NCBI Taxonomy" id="1396819"/>
    <lineage>
        <taxon>Bacteria</taxon>
        <taxon>Pseudomonadati</taxon>
        <taxon>Pseudomonadota</taxon>
        <taxon>Gammaproteobacteria</taxon>
        <taxon>Nevskiales</taxon>
        <taxon>Nevskiaceae</taxon>
        <taxon>Solimonas</taxon>
    </lineage>
</organism>
<feature type="transmembrane region" description="Helical" evidence="2">
    <location>
        <begin position="106"/>
        <end position="127"/>
    </location>
</feature>
<keyword evidence="2" id="KW-0812">Transmembrane</keyword>
<evidence type="ECO:0000256" key="2">
    <source>
        <dbReference type="PROSITE-ProRule" id="PRU00244"/>
    </source>
</evidence>
<dbReference type="SMART" id="SM00267">
    <property type="entry name" value="GGDEF"/>
    <property type="match status" value="1"/>
</dbReference>
<dbReference type="InterPro" id="IPR043128">
    <property type="entry name" value="Rev_trsase/Diguanyl_cyclase"/>
</dbReference>
<evidence type="ECO:0000313" key="5">
    <source>
        <dbReference type="EMBL" id="NGY06842.1"/>
    </source>
</evidence>
<dbReference type="PROSITE" id="PS50887">
    <property type="entry name" value="GGDEF"/>
    <property type="match status" value="1"/>
</dbReference>
<dbReference type="Proteomes" id="UP000472676">
    <property type="component" value="Unassembled WGS sequence"/>
</dbReference>
<keyword evidence="2" id="KW-1133">Transmembrane helix</keyword>
<dbReference type="EMBL" id="JAAMOW010000011">
    <property type="protein sequence ID" value="NGY06842.1"/>
    <property type="molecule type" value="Genomic_DNA"/>
</dbReference>
<feature type="transmembrane region" description="Helical" evidence="2">
    <location>
        <begin position="172"/>
        <end position="196"/>
    </location>
</feature>
<comment type="cofactor">
    <cofactor evidence="1">
        <name>Mg(2+)</name>
        <dbReference type="ChEBI" id="CHEBI:18420"/>
    </cofactor>
</comment>
<evidence type="ECO:0000259" key="3">
    <source>
        <dbReference type="PROSITE" id="PS50887"/>
    </source>
</evidence>
<dbReference type="NCBIfam" id="TIGR00254">
    <property type="entry name" value="GGDEF"/>
    <property type="match status" value="1"/>
</dbReference>
<evidence type="ECO:0000313" key="6">
    <source>
        <dbReference type="Proteomes" id="UP000472676"/>
    </source>
</evidence>
<dbReference type="GO" id="GO:0003824">
    <property type="term" value="F:catalytic activity"/>
    <property type="evidence" value="ECO:0007669"/>
    <property type="project" value="UniProtKB-ARBA"/>
</dbReference>
<dbReference type="GO" id="GO:0016020">
    <property type="term" value="C:membrane"/>
    <property type="evidence" value="ECO:0007669"/>
    <property type="project" value="UniProtKB-UniRule"/>
</dbReference>
<dbReference type="Gene3D" id="3.30.70.270">
    <property type="match status" value="1"/>
</dbReference>
<gene>
    <name evidence="5" type="ORF">G7Y85_18870</name>
</gene>
<feature type="domain" description="MHYT" evidence="4">
    <location>
        <begin position="5"/>
        <end position="199"/>
    </location>
</feature>
<comment type="caution">
    <text evidence="5">The sequence shown here is derived from an EMBL/GenBank/DDBJ whole genome shotgun (WGS) entry which is preliminary data.</text>
</comment>
<feature type="domain" description="GGDEF" evidence="3">
    <location>
        <begin position="291"/>
        <end position="424"/>
    </location>
</feature>
<dbReference type="InterPro" id="IPR000160">
    <property type="entry name" value="GGDEF_dom"/>
</dbReference>
<reference evidence="5 6" key="1">
    <citation type="journal article" date="2014" name="Int. J. Syst. Evol. Microbiol.">
        <title>Solimonas terrae sp. nov., isolated from soil.</title>
        <authorList>
            <person name="Kim S.J."/>
            <person name="Moon J.Y."/>
            <person name="Weon H.Y."/>
            <person name="Ahn J.H."/>
            <person name="Chen W.M."/>
            <person name="Kwon S.W."/>
        </authorList>
    </citation>
    <scope>NUCLEOTIDE SEQUENCE [LARGE SCALE GENOMIC DNA]</scope>
    <source>
        <strain evidence="5 6">KIS83-12</strain>
    </source>
</reference>
<dbReference type="Pfam" id="PF03707">
    <property type="entry name" value="MHYT"/>
    <property type="match status" value="4"/>
</dbReference>
<dbReference type="FunFam" id="3.30.70.270:FF:000001">
    <property type="entry name" value="Diguanylate cyclase domain protein"/>
    <property type="match status" value="1"/>
</dbReference>
<dbReference type="InterPro" id="IPR029787">
    <property type="entry name" value="Nucleotide_cyclase"/>
</dbReference>
<dbReference type="RefSeq" id="WP_166261183.1">
    <property type="nucleotide sequence ID" value="NZ_JAAMOW010000011.1"/>
</dbReference>
<dbReference type="CDD" id="cd01949">
    <property type="entry name" value="GGDEF"/>
    <property type="match status" value="1"/>
</dbReference>
<accession>A0A6M2BW21</accession>
<dbReference type="Pfam" id="PF00990">
    <property type="entry name" value="GGDEF"/>
    <property type="match status" value="1"/>
</dbReference>
<evidence type="ECO:0000259" key="4">
    <source>
        <dbReference type="PROSITE" id="PS50924"/>
    </source>
</evidence>
<protein>
    <submittedName>
        <fullName evidence="5">Diguanylate cyclase</fullName>
    </submittedName>
</protein>
<keyword evidence="2" id="KW-0472">Membrane</keyword>
<name>A0A6M2BW21_9GAMM</name>
<feature type="transmembrane region" description="Helical" evidence="2">
    <location>
        <begin position="41"/>
        <end position="65"/>
    </location>
</feature>
<dbReference type="AlphaFoldDB" id="A0A6M2BW21"/>
<keyword evidence="6" id="KW-1185">Reference proteome</keyword>
<feature type="transmembrane region" description="Helical" evidence="2">
    <location>
        <begin position="71"/>
        <end position="94"/>
    </location>
</feature>
<feature type="transmembrane region" description="Helical" evidence="2">
    <location>
        <begin position="12"/>
        <end position="29"/>
    </location>
</feature>